<organism evidence="4 5">
    <name type="scientific">Jannaschia pagri</name>
    <dbReference type="NCBI Taxonomy" id="2829797"/>
    <lineage>
        <taxon>Bacteria</taxon>
        <taxon>Pseudomonadati</taxon>
        <taxon>Pseudomonadota</taxon>
        <taxon>Alphaproteobacteria</taxon>
        <taxon>Rhodobacterales</taxon>
        <taxon>Roseobacteraceae</taxon>
        <taxon>Jannaschia</taxon>
    </lineage>
</organism>
<evidence type="ECO:0000313" key="5">
    <source>
        <dbReference type="Proteomes" id="UP000786693"/>
    </source>
</evidence>
<keyword evidence="2" id="KW-0472">Membrane</keyword>
<dbReference type="PANTHER" id="PTHR33594">
    <property type="entry name" value="SUPERFAMILY HYDROLASE, PUTATIVE (AFU_ORTHOLOGUE AFUA_1G03035)-RELATED"/>
    <property type="match status" value="1"/>
</dbReference>
<dbReference type="EMBL" id="BPFH01000005">
    <property type="protein sequence ID" value="GIT96196.1"/>
    <property type="molecule type" value="Genomic_DNA"/>
</dbReference>
<sequence length="306" mass="32521">MDRGAIAARFAPHQALVTTLLNHGIEGPDDGAHDIGHVLRVWANVQTIAAAEGGDLRILAAATLLHDAVDVPKTSPLRAQASRLAAKAAQDRLLGLEWQAEDIEKVAHAIEAHSFSAEVTPRTAEARVLQDADRLDAIGLIGVARCCAVSGRLGRALYDPQDPMALQRPLDDTAWALDHFETKLLRLAEGFKTDTGRRLAQMRHARCLAFQQGLIAEISGADGTLPAGAAFPLQPPQLSQEDAMSAPDTNVETQKKRHFGPLIGITAGLVFAGILVFAYITSLAQPPGEGQADQVESPSVSVPAEN</sequence>
<gene>
    <name evidence="4" type="ORF">JANAI62_28190</name>
</gene>
<name>A0ABQ4NPD5_9RHOB</name>
<feature type="domain" description="HD" evidence="3">
    <location>
        <begin position="34"/>
        <end position="138"/>
    </location>
</feature>
<protein>
    <recommendedName>
        <fullName evidence="3">HD domain-containing protein</fullName>
    </recommendedName>
</protein>
<evidence type="ECO:0000313" key="4">
    <source>
        <dbReference type="EMBL" id="GIT96196.1"/>
    </source>
</evidence>
<comment type="caution">
    <text evidence="4">The sequence shown here is derived from an EMBL/GenBank/DDBJ whole genome shotgun (WGS) entry which is preliminary data.</text>
</comment>
<evidence type="ECO:0000256" key="1">
    <source>
        <dbReference type="SAM" id="MobiDB-lite"/>
    </source>
</evidence>
<dbReference type="PROSITE" id="PS51831">
    <property type="entry name" value="HD"/>
    <property type="match status" value="1"/>
</dbReference>
<dbReference type="SMART" id="SM00471">
    <property type="entry name" value="HDc"/>
    <property type="match status" value="1"/>
</dbReference>
<dbReference type="InterPro" id="IPR003607">
    <property type="entry name" value="HD/PDEase_dom"/>
</dbReference>
<keyword evidence="2" id="KW-0812">Transmembrane</keyword>
<evidence type="ECO:0000259" key="3">
    <source>
        <dbReference type="PROSITE" id="PS51831"/>
    </source>
</evidence>
<proteinExistence type="predicted"/>
<dbReference type="PANTHER" id="PTHR33594:SF1">
    <property type="entry name" value="HD_PDEASE DOMAIN-CONTAINING PROTEIN"/>
    <property type="match status" value="1"/>
</dbReference>
<feature type="region of interest" description="Disordered" evidence="1">
    <location>
        <begin position="287"/>
        <end position="306"/>
    </location>
</feature>
<dbReference type="CDD" id="cd00077">
    <property type="entry name" value="HDc"/>
    <property type="match status" value="1"/>
</dbReference>
<accession>A0ABQ4NPD5</accession>
<dbReference type="Proteomes" id="UP000786693">
    <property type="component" value="Unassembled WGS sequence"/>
</dbReference>
<dbReference type="RefSeq" id="WP_220749697.1">
    <property type="nucleotide sequence ID" value="NZ_BPFH01000005.1"/>
</dbReference>
<keyword evidence="5" id="KW-1185">Reference proteome</keyword>
<evidence type="ECO:0000256" key="2">
    <source>
        <dbReference type="SAM" id="Phobius"/>
    </source>
</evidence>
<dbReference type="Gene3D" id="1.10.3210.50">
    <property type="match status" value="1"/>
</dbReference>
<dbReference type="SUPFAM" id="SSF109604">
    <property type="entry name" value="HD-domain/PDEase-like"/>
    <property type="match status" value="1"/>
</dbReference>
<dbReference type="InterPro" id="IPR006674">
    <property type="entry name" value="HD_domain"/>
</dbReference>
<dbReference type="Pfam" id="PF01966">
    <property type="entry name" value="HD"/>
    <property type="match status" value="1"/>
</dbReference>
<reference evidence="4 5" key="1">
    <citation type="submission" date="2021-05" db="EMBL/GenBank/DDBJ databases">
        <title>Bacteria Genome sequencing.</title>
        <authorList>
            <person name="Takabe Y."/>
            <person name="Nakajima Y."/>
            <person name="Suzuki S."/>
            <person name="Shiozaki T."/>
        </authorList>
    </citation>
    <scope>NUCLEOTIDE SEQUENCE [LARGE SCALE GENOMIC DNA]</scope>
    <source>
        <strain evidence="4 5">AI_62</strain>
    </source>
</reference>
<keyword evidence="2" id="KW-1133">Transmembrane helix</keyword>
<feature type="transmembrane region" description="Helical" evidence="2">
    <location>
        <begin position="259"/>
        <end position="280"/>
    </location>
</feature>